<evidence type="ECO:0000313" key="2">
    <source>
        <dbReference type="Proteomes" id="UP000703269"/>
    </source>
</evidence>
<evidence type="ECO:0000313" key="1">
    <source>
        <dbReference type="EMBL" id="GJE86737.1"/>
    </source>
</evidence>
<gene>
    <name evidence="1" type="ORF">PsYK624_028180</name>
</gene>
<name>A0A9P3G0I8_9APHY</name>
<sequence>MAIWRRAEVRRVLRAGNTCCGQLAHGLHVVSDLGQHCVLCHMRELSAEHAPSSHLQSCAASRMLAISPSPMQFGRDARCGRRFGSQYGDLQATLNKLASSKVHASVAFVTGPPVFLGWLNKLGRLPDFQLCLSSVCKGIQDKFSTLY</sequence>
<keyword evidence="2" id="KW-1185">Reference proteome</keyword>
<dbReference type="EMBL" id="BPQB01000004">
    <property type="protein sequence ID" value="GJE86737.1"/>
    <property type="molecule type" value="Genomic_DNA"/>
</dbReference>
<dbReference type="Proteomes" id="UP000703269">
    <property type="component" value="Unassembled WGS sequence"/>
</dbReference>
<proteinExistence type="predicted"/>
<reference evidence="1 2" key="1">
    <citation type="submission" date="2021-08" db="EMBL/GenBank/DDBJ databases">
        <title>Draft Genome Sequence of Phanerochaete sordida strain YK-624.</title>
        <authorList>
            <person name="Mori T."/>
            <person name="Dohra H."/>
            <person name="Suzuki T."/>
            <person name="Kawagishi H."/>
            <person name="Hirai H."/>
        </authorList>
    </citation>
    <scope>NUCLEOTIDE SEQUENCE [LARGE SCALE GENOMIC DNA]</scope>
    <source>
        <strain evidence="1 2">YK-624</strain>
    </source>
</reference>
<dbReference type="AlphaFoldDB" id="A0A9P3G0I8"/>
<comment type="caution">
    <text evidence="1">The sequence shown here is derived from an EMBL/GenBank/DDBJ whole genome shotgun (WGS) entry which is preliminary data.</text>
</comment>
<accession>A0A9P3G0I8</accession>
<organism evidence="1 2">
    <name type="scientific">Phanerochaete sordida</name>
    <dbReference type="NCBI Taxonomy" id="48140"/>
    <lineage>
        <taxon>Eukaryota</taxon>
        <taxon>Fungi</taxon>
        <taxon>Dikarya</taxon>
        <taxon>Basidiomycota</taxon>
        <taxon>Agaricomycotina</taxon>
        <taxon>Agaricomycetes</taxon>
        <taxon>Polyporales</taxon>
        <taxon>Phanerochaetaceae</taxon>
        <taxon>Phanerochaete</taxon>
    </lineage>
</organism>
<protein>
    <submittedName>
        <fullName evidence="1">Uncharacterized protein</fullName>
    </submittedName>
</protein>